<name>A0A0N4URT5_DRAME</name>
<sequence length="85" mass="9143">MYFIYLPYLFFISSAKAGNDKDINVCNRAVPAPPVAPGAVPAVPPPPAFVQRPTVDPNLCADLDPACSAIFAVEDQDTLQNQRDP</sequence>
<gene>
    <name evidence="1" type="ORF">DME_LOCUS4170</name>
</gene>
<proteinExistence type="predicted"/>
<dbReference type="AlphaFoldDB" id="A0A0N4URT5"/>
<evidence type="ECO:0000313" key="3">
    <source>
        <dbReference type="Proteomes" id="UP000274756"/>
    </source>
</evidence>
<reference evidence="4" key="1">
    <citation type="submission" date="2017-02" db="UniProtKB">
        <authorList>
            <consortium name="WormBaseParasite"/>
        </authorList>
    </citation>
    <scope>IDENTIFICATION</scope>
</reference>
<dbReference type="WBParaSite" id="DME_0001076701-mRNA-1">
    <property type="protein sequence ID" value="DME_0001076701-mRNA-1"/>
    <property type="gene ID" value="DME_0001076701"/>
</dbReference>
<organism evidence="2 4">
    <name type="scientific">Dracunculus medinensis</name>
    <name type="common">Guinea worm</name>
    <dbReference type="NCBI Taxonomy" id="318479"/>
    <lineage>
        <taxon>Eukaryota</taxon>
        <taxon>Metazoa</taxon>
        <taxon>Ecdysozoa</taxon>
        <taxon>Nematoda</taxon>
        <taxon>Chromadorea</taxon>
        <taxon>Rhabditida</taxon>
        <taxon>Spirurina</taxon>
        <taxon>Dracunculoidea</taxon>
        <taxon>Dracunculidae</taxon>
        <taxon>Dracunculus</taxon>
    </lineage>
</organism>
<reference evidence="1 3" key="2">
    <citation type="submission" date="2018-11" db="EMBL/GenBank/DDBJ databases">
        <authorList>
            <consortium name="Pathogen Informatics"/>
        </authorList>
    </citation>
    <scope>NUCLEOTIDE SEQUENCE [LARGE SCALE GENOMIC DNA]</scope>
</reference>
<dbReference type="Proteomes" id="UP000274756">
    <property type="component" value="Unassembled WGS sequence"/>
</dbReference>
<accession>A0A0N4URT5</accession>
<dbReference type="Proteomes" id="UP000038040">
    <property type="component" value="Unplaced"/>
</dbReference>
<protein>
    <submittedName>
        <fullName evidence="4">Secreted protein</fullName>
    </submittedName>
</protein>
<keyword evidence="3" id="KW-1185">Reference proteome</keyword>
<evidence type="ECO:0000313" key="1">
    <source>
        <dbReference type="EMBL" id="VDN54197.1"/>
    </source>
</evidence>
<dbReference type="EMBL" id="UYYG01000354">
    <property type="protein sequence ID" value="VDN54197.1"/>
    <property type="molecule type" value="Genomic_DNA"/>
</dbReference>
<evidence type="ECO:0000313" key="4">
    <source>
        <dbReference type="WBParaSite" id="DME_0001076701-mRNA-1"/>
    </source>
</evidence>
<evidence type="ECO:0000313" key="2">
    <source>
        <dbReference type="Proteomes" id="UP000038040"/>
    </source>
</evidence>